<keyword evidence="5 7" id="KW-0129">CBS domain</keyword>
<dbReference type="Pfam" id="PF00571">
    <property type="entry name" value="CBS"/>
    <property type="match status" value="2"/>
</dbReference>
<protein>
    <submittedName>
        <fullName evidence="12">CBS domain containing-hemolysin-like protein</fullName>
    </submittedName>
</protein>
<evidence type="ECO:0000256" key="7">
    <source>
        <dbReference type="PROSITE-ProRule" id="PRU00703"/>
    </source>
</evidence>
<evidence type="ECO:0000259" key="10">
    <source>
        <dbReference type="PROSITE" id="PS51371"/>
    </source>
</evidence>
<evidence type="ECO:0000256" key="4">
    <source>
        <dbReference type="ARBA" id="ARBA00022989"/>
    </source>
</evidence>
<dbReference type="PROSITE" id="PS51846">
    <property type="entry name" value="CNNM"/>
    <property type="match status" value="1"/>
</dbReference>
<keyword evidence="6 8" id="KW-0472">Membrane</keyword>
<dbReference type="CDD" id="cd04590">
    <property type="entry name" value="CBS_pair_CorC_HlyC_assoc"/>
    <property type="match status" value="1"/>
</dbReference>
<keyword evidence="2 8" id="KW-0812">Transmembrane</keyword>
<reference evidence="12 13" key="1">
    <citation type="submission" date="2019-03" db="EMBL/GenBank/DDBJ databases">
        <title>Genomic Encyclopedia of Type Strains, Phase IV (KMG-IV): sequencing the most valuable type-strain genomes for metagenomic binning, comparative biology and taxonomic classification.</title>
        <authorList>
            <person name="Goeker M."/>
        </authorList>
    </citation>
    <scope>NUCLEOTIDE SEQUENCE [LARGE SCALE GENOMIC DNA]</scope>
    <source>
        <strain evidence="12 13">DSM 24984</strain>
    </source>
</reference>
<dbReference type="RefSeq" id="WP_132873562.1">
    <property type="nucleotide sequence ID" value="NZ_SMGG01000004.1"/>
</dbReference>
<dbReference type="PANTHER" id="PTHR22777:SF17">
    <property type="entry name" value="UPF0053 PROTEIN SLL0260"/>
    <property type="match status" value="1"/>
</dbReference>
<comment type="caution">
    <text evidence="12">The sequence shown here is derived from an EMBL/GenBank/DDBJ whole genome shotgun (WGS) entry which is preliminary data.</text>
</comment>
<dbReference type="EMBL" id="SMGG01000004">
    <property type="protein sequence ID" value="TCK60692.1"/>
    <property type="molecule type" value="Genomic_DNA"/>
</dbReference>
<dbReference type="Pfam" id="PF01595">
    <property type="entry name" value="CNNM"/>
    <property type="match status" value="1"/>
</dbReference>
<keyword evidence="4 8" id="KW-1133">Transmembrane helix</keyword>
<dbReference type="InterPro" id="IPR046342">
    <property type="entry name" value="CBS_dom_sf"/>
</dbReference>
<feature type="transmembrane region" description="Helical" evidence="9">
    <location>
        <begin position="6"/>
        <end position="29"/>
    </location>
</feature>
<feature type="domain" description="CBS" evidence="10">
    <location>
        <begin position="207"/>
        <end position="269"/>
    </location>
</feature>
<dbReference type="InterPro" id="IPR000644">
    <property type="entry name" value="CBS_dom"/>
</dbReference>
<dbReference type="InterPro" id="IPR016169">
    <property type="entry name" value="FAD-bd_PCMH_sub2"/>
</dbReference>
<keyword evidence="3" id="KW-0677">Repeat</keyword>
<evidence type="ECO:0000256" key="9">
    <source>
        <dbReference type="SAM" id="Phobius"/>
    </source>
</evidence>
<dbReference type="GO" id="GO:0050660">
    <property type="term" value="F:flavin adenine dinucleotide binding"/>
    <property type="evidence" value="ECO:0007669"/>
    <property type="project" value="InterPro"/>
</dbReference>
<accession>A0A4R1K8M5</accession>
<evidence type="ECO:0000313" key="13">
    <source>
        <dbReference type="Proteomes" id="UP000294614"/>
    </source>
</evidence>
<evidence type="ECO:0000313" key="12">
    <source>
        <dbReference type="EMBL" id="TCK60692.1"/>
    </source>
</evidence>
<evidence type="ECO:0000256" key="2">
    <source>
        <dbReference type="ARBA" id="ARBA00022692"/>
    </source>
</evidence>
<evidence type="ECO:0000256" key="1">
    <source>
        <dbReference type="ARBA" id="ARBA00004141"/>
    </source>
</evidence>
<dbReference type="InterPro" id="IPR036318">
    <property type="entry name" value="FAD-bd_PCMH-like_sf"/>
</dbReference>
<feature type="transmembrane region" description="Helical" evidence="9">
    <location>
        <begin position="122"/>
        <end position="140"/>
    </location>
</feature>
<dbReference type="PROSITE" id="PS51371">
    <property type="entry name" value="CBS"/>
    <property type="match status" value="2"/>
</dbReference>
<dbReference type="Proteomes" id="UP000294614">
    <property type="component" value="Unassembled WGS sequence"/>
</dbReference>
<dbReference type="SUPFAM" id="SSF56176">
    <property type="entry name" value="FAD-binding/transporter-associated domain-like"/>
    <property type="match status" value="1"/>
</dbReference>
<dbReference type="SUPFAM" id="SSF54631">
    <property type="entry name" value="CBS-domain pair"/>
    <property type="match status" value="1"/>
</dbReference>
<evidence type="ECO:0000256" key="6">
    <source>
        <dbReference type="ARBA" id="ARBA00023136"/>
    </source>
</evidence>
<feature type="domain" description="CBS" evidence="10">
    <location>
        <begin position="272"/>
        <end position="329"/>
    </location>
</feature>
<proteinExistence type="predicted"/>
<dbReference type="Gene3D" id="3.30.465.10">
    <property type="match status" value="1"/>
</dbReference>
<sequence>MSEALVLELLAIGVCIVLSSFFSGSETTLTSLSEMKIRHMVEEDPKYKPLILWLDHPNKVLNTILIGNNLVNILASVLATDFTAKVVGNTSIALVTGIMTFALLIFGEITPKTYAKHNAEKLALIVIKLIKIPFVIFYPFSFALNKLVKAIIVLSGGNLEKSKHKLTEDELEFYITESSKEGSLENNKSKMLQNIFDISEIYVKEVMVPRTDMVAVEIDTPAGEYLDRILASEFSRIPVYEDSVDKIVGILYVKDLLKFVKEDGVNFDLRKVIRKPFFVPETKKIDAMMGEFQKSRNHMAVVIDEYGGVAGIVTLEDILEEIVGEIWDEYDTEEHEVVQTSDDTYIVDVRMDIDDFCEKFVIFKTHDMDEYETLGGLVFDIAGKIPEVGEVYKFEGYAFKILNKHERRLDKVELTRLHREPDNKEENSAENEQTA</sequence>
<dbReference type="AlphaFoldDB" id="A0A4R1K8M5"/>
<dbReference type="InterPro" id="IPR002550">
    <property type="entry name" value="CNNM"/>
</dbReference>
<dbReference type="InterPro" id="IPR044751">
    <property type="entry name" value="Ion_transp-like_CBS"/>
</dbReference>
<name>A0A4R1K8M5_9BACT</name>
<feature type="transmembrane region" description="Helical" evidence="9">
    <location>
        <begin position="91"/>
        <end position="110"/>
    </location>
</feature>
<gene>
    <name evidence="12" type="ORF">C8D98_1571</name>
</gene>
<evidence type="ECO:0000259" key="11">
    <source>
        <dbReference type="PROSITE" id="PS51846"/>
    </source>
</evidence>
<dbReference type="PANTHER" id="PTHR22777">
    <property type="entry name" value="HEMOLYSIN-RELATED"/>
    <property type="match status" value="1"/>
</dbReference>
<dbReference type="SMART" id="SM00116">
    <property type="entry name" value="CBS"/>
    <property type="match status" value="2"/>
</dbReference>
<dbReference type="OrthoDB" id="9798188at2"/>
<dbReference type="Pfam" id="PF03471">
    <property type="entry name" value="CorC_HlyC"/>
    <property type="match status" value="1"/>
</dbReference>
<evidence type="ECO:0000256" key="3">
    <source>
        <dbReference type="ARBA" id="ARBA00022737"/>
    </source>
</evidence>
<organism evidence="12 13">
    <name type="scientific">Seleniivibrio woodruffii</name>
    <dbReference type="NCBI Taxonomy" id="1078050"/>
    <lineage>
        <taxon>Bacteria</taxon>
        <taxon>Pseudomonadati</taxon>
        <taxon>Deferribacterota</taxon>
        <taxon>Deferribacteres</taxon>
        <taxon>Deferribacterales</taxon>
        <taxon>Geovibrionaceae</taxon>
        <taxon>Seleniivibrio</taxon>
    </lineage>
</organism>
<evidence type="ECO:0000256" key="5">
    <source>
        <dbReference type="ARBA" id="ARBA00023122"/>
    </source>
</evidence>
<dbReference type="Gene3D" id="3.10.580.10">
    <property type="entry name" value="CBS-domain"/>
    <property type="match status" value="1"/>
</dbReference>
<dbReference type="SMART" id="SM01091">
    <property type="entry name" value="CorC_HlyC"/>
    <property type="match status" value="1"/>
</dbReference>
<comment type="subcellular location">
    <subcellularLocation>
        <location evidence="1">Membrane</location>
        <topology evidence="1">Multi-pass membrane protein</topology>
    </subcellularLocation>
</comment>
<evidence type="ECO:0000256" key="8">
    <source>
        <dbReference type="PROSITE-ProRule" id="PRU01193"/>
    </source>
</evidence>
<dbReference type="InterPro" id="IPR005170">
    <property type="entry name" value="Transptr-assoc_dom"/>
</dbReference>
<keyword evidence="13" id="KW-1185">Reference proteome</keyword>
<feature type="domain" description="CNNM transmembrane" evidence="11">
    <location>
        <begin position="1"/>
        <end position="188"/>
    </location>
</feature>
<dbReference type="GO" id="GO:0005886">
    <property type="term" value="C:plasma membrane"/>
    <property type="evidence" value="ECO:0007669"/>
    <property type="project" value="TreeGrafter"/>
</dbReference>
<dbReference type="FunFam" id="3.10.580.10:FF:000002">
    <property type="entry name" value="Magnesium/cobalt efflux protein CorC"/>
    <property type="match status" value="1"/>
</dbReference>